<gene>
    <name evidence="1" type="ORF">NBT09_06405</name>
</gene>
<organism evidence="1 2">
    <name type="scientific">Rickettsia conorii subsp. raoultii</name>
    <dbReference type="NCBI Taxonomy" id="369822"/>
    <lineage>
        <taxon>Bacteria</taxon>
        <taxon>Pseudomonadati</taxon>
        <taxon>Pseudomonadota</taxon>
        <taxon>Alphaproteobacteria</taxon>
        <taxon>Rickettsiales</taxon>
        <taxon>Rickettsiaceae</taxon>
        <taxon>Rickettsieae</taxon>
        <taxon>Rickettsia</taxon>
        <taxon>spotted fever group</taxon>
    </lineage>
</organism>
<sequence length="200" mass="21993">MLIIPYKGVMPRIDKSAYIADSSSLIGDVEIGSNSSIWFNTVLRGDVESIKIGNNTNVQDGSVIHTSRFNGPVEIGDNITIGHFSLIHACTIHNNAFIGMSATIMDYAVIEEYAFIAAGSLILPKKIIKSQELWMGSPAKFVRYLTDQDLEYMQDNVRNYVELANVYKESLNALTVFLSKNAIVIGPMPPGTGVIYLTLD</sequence>
<accession>A0ABY4U156</accession>
<dbReference type="Pfam" id="PF00132">
    <property type="entry name" value="Hexapep"/>
    <property type="match status" value="1"/>
</dbReference>
<dbReference type="Gene3D" id="2.160.10.10">
    <property type="entry name" value="Hexapeptide repeat proteins"/>
    <property type="match status" value="1"/>
</dbReference>
<name>A0ABY4U156_RICCR</name>
<dbReference type="EMBL" id="CP098324">
    <property type="protein sequence ID" value="URW77611.1"/>
    <property type="molecule type" value="Genomic_DNA"/>
</dbReference>
<proteinExistence type="predicted"/>
<evidence type="ECO:0000313" key="2">
    <source>
        <dbReference type="Proteomes" id="UP001056268"/>
    </source>
</evidence>
<dbReference type="InterPro" id="IPR047324">
    <property type="entry name" value="LbH_gamma_CA-like"/>
</dbReference>
<dbReference type="Proteomes" id="UP001056268">
    <property type="component" value="Chromosome"/>
</dbReference>
<dbReference type="InterPro" id="IPR050484">
    <property type="entry name" value="Transf_Hexapept/Carb_Anhydrase"/>
</dbReference>
<keyword evidence="2" id="KW-1185">Reference proteome</keyword>
<dbReference type="PANTHER" id="PTHR13061:SF29">
    <property type="entry name" value="GAMMA CARBONIC ANHYDRASE-LIKE 1, MITOCHONDRIAL-RELATED"/>
    <property type="match status" value="1"/>
</dbReference>
<dbReference type="CDD" id="cd04645">
    <property type="entry name" value="LbH_gamma_CA_like"/>
    <property type="match status" value="1"/>
</dbReference>
<dbReference type="InterPro" id="IPR011004">
    <property type="entry name" value="Trimer_LpxA-like_sf"/>
</dbReference>
<dbReference type="SUPFAM" id="SSF51161">
    <property type="entry name" value="Trimeric LpxA-like enzymes"/>
    <property type="match status" value="1"/>
</dbReference>
<evidence type="ECO:0000313" key="1">
    <source>
        <dbReference type="EMBL" id="URW77611.1"/>
    </source>
</evidence>
<reference evidence="1" key="1">
    <citation type="submission" date="2022-05" db="EMBL/GenBank/DDBJ databases">
        <title>Tracking Rickettsia raoultii infection dynamics in vivo by bioorthogonal metabolic labeling.</title>
        <authorList>
            <person name="Zhu D.-Y."/>
            <person name="Jia N."/>
            <person name="Li C."/>
            <person name="Zhang M.-Z."/>
            <person name="Liu H.-B."/>
            <person name="Cao W.-C."/>
        </authorList>
    </citation>
    <scope>NUCLEOTIDE SEQUENCE</scope>
    <source>
        <strain evidence="1">BIME</strain>
    </source>
</reference>
<dbReference type="RefSeq" id="WP_232218542.1">
    <property type="nucleotide sequence ID" value="NZ_CP010969.1"/>
</dbReference>
<dbReference type="PANTHER" id="PTHR13061">
    <property type="entry name" value="DYNACTIN SUBUNIT P25"/>
    <property type="match status" value="1"/>
</dbReference>
<protein>
    <submittedName>
        <fullName evidence="1">Gamma carbonic anhydrase family protein</fullName>
    </submittedName>
</protein>
<dbReference type="InterPro" id="IPR001451">
    <property type="entry name" value="Hexapep"/>
</dbReference>